<name>A0AA38PNS5_9AGAR</name>
<protein>
    <submittedName>
        <fullName evidence="2">Uncharacterized protein</fullName>
    </submittedName>
</protein>
<evidence type="ECO:0000313" key="2">
    <source>
        <dbReference type="EMBL" id="KAJ3979003.1"/>
    </source>
</evidence>
<feature type="compositionally biased region" description="Low complexity" evidence="1">
    <location>
        <begin position="97"/>
        <end position="113"/>
    </location>
</feature>
<dbReference type="AlphaFoldDB" id="A0AA38PNS5"/>
<feature type="region of interest" description="Disordered" evidence="1">
    <location>
        <begin position="18"/>
        <end position="40"/>
    </location>
</feature>
<dbReference type="EMBL" id="MU802550">
    <property type="protein sequence ID" value="KAJ3979003.1"/>
    <property type="molecule type" value="Genomic_DNA"/>
</dbReference>
<accession>A0AA38PNS5</accession>
<comment type="caution">
    <text evidence="2">The sequence shown here is derived from an EMBL/GenBank/DDBJ whole genome shotgun (WGS) entry which is preliminary data.</text>
</comment>
<evidence type="ECO:0000313" key="3">
    <source>
        <dbReference type="Proteomes" id="UP001163850"/>
    </source>
</evidence>
<gene>
    <name evidence="2" type="ORF">F5890DRAFT_1559340</name>
</gene>
<feature type="region of interest" description="Disordered" evidence="1">
    <location>
        <begin position="58"/>
        <end position="115"/>
    </location>
</feature>
<feature type="compositionally biased region" description="Low complexity" evidence="1">
    <location>
        <begin position="58"/>
        <end position="68"/>
    </location>
</feature>
<evidence type="ECO:0000256" key="1">
    <source>
        <dbReference type="SAM" id="MobiDB-lite"/>
    </source>
</evidence>
<reference evidence="2" key="1">
    <citation type="submission" date="2022-08" db="EMBL/GenBank/DDBJ databases">
        <authorList>
            <consortium name="DOE Joint Genome Institute"/>
            <person name="Min B."/>
            <person name="Riley R."/>
            <person name="Sierra-Patev S."/>
            <person name="Naranjo-Ortiz M."/>
            <person name="Looney B."/>
            <person name="Konkel Z."/>
            <person name="Slot J.C."/>
            <person name="Sakamoto Y."/>
            <person name="Steenwyk J.L."/>
            <person name="Rokas A."/>
            <person name="Carro J."/>
            <person name="Camarero S."/>
            <person name="Ferreira P."/>
            <person name="Molpeceres G."/>
            <person name="Ruiz-Duenas F.J."/>
            <person name="Serrano A."/>
            <person name="Henrissat B."/>
            <person name="Drula E."/>
            <person name="Hughes K.W."/>
            <person name="Mata J.L."/>
            <person name="Ishikawa N.K."/>
            <person name="Vargas-Isla R."/>
            <person name="Ushijima S."/>
            <person name="Smith C.A."/>
            <person name="Ahrendt S."/>
            <person name="Andreopoulos W."/>
            <person name="He G."/>
            <person name="Labutti K."/>
            <person name="Lipzen A."/>
            <person name="Ng V."/>
            <person name="Sandor L."/>
            <person name="Barry K."/>
            <person name="Martinez A.T."/>
            <person name="Xiao Y."/>
            <person name="Gibbons J.G."/>
            <person name="Terashima K."/>
            <person name="Hibbett D.S."/>
            <person name="Grigoriev I.V."/>
        </authorList>
    </citation>
    <scope>NUCLEOTIDE SEQUENCE</scope>
    <source>
        <strain evidence="2">TFB7829</strain>
    </source>
</reference>
<sequence length="389" mass="42696">MPTGSENFQWFLQLEAEEEGDEEFEATSSISSAPVSRNTYPARPSFLDPIIAKYEASLQNSSSGNSSQPFPMFPTASPRGPVSSGPSTVPSTPPDSPTSSPSPFQTSSTFPQPFNAPPHVLSRHLANLNMPISQGALCTFNKLYAHLAHLHEDWTPGEFEADENPDELLLGFLHELSEKGSEYSFLDVYSVYCRRGKEAAIIKCIREDIANERQLIFAALMDVFNSEPARPWTCWILVVPRMSVPIKVGGKRKRCARLPPALFSYAAVANLVRIEHVEPPTFTCPVKGCTAPMTCTHLEPGERRAQFLGQHFAGTLAVINVKVSSLKSATTIPSTLNSLFRQSGHPWLLSPEQIATMPPSSDWVFSAGCQRLSSSLLVQASQSQDKRSE</sequence>
<feature type="compositionally biased region" description="Low complexity" evidence="1">
    <location>
        <begin position="77"/>
        <end position="90"/>
    </location>
</feature>
<proteinExistence type="predicted"/>
<feature type="compositionally biased region" description="Polar residues" evidence="1">
    <location>
        <begin position="26"/>
        <end position="39"/>
    </location>
</feature>
<organism evidence="2 3">
    <name type="scientific">Lentinula detonsa</name>
    <dbReference type="NCBI Taxonomy" id="2804962"/>
    <lineage>
        <taxon>Eukaryota</taxon>
        <taxon>Fungi</taxon>
        <taxon>Dikarya</taxon>
        <taxon>Basidiomycota</taxon>
        <taxon>Agaricomycotina</taxon>
        <taxon>Agaricomycetes</taxon>
        <taxon>Agaricomycetidae</taxon>
        <taxon>Agaricales</taxon>
        <taxon>Marasmiineae</taxon>
        <taxon>Omphalotaceae</taxon>
        <taxon>Lentinula</taxon>
    </lineage>
</organism>
<dbReference type="Proteomes" id="UP001163850">
    <property type="component" value="Unassembled WGS sequence"/>
</dbReference>